<evidence type="ECO:0000256" key="3">
    <source>
        <dbReference type="ARBA" id="ARBA00022840"/>
    </source>
</evidence>
<keyword evidence="2 5" id="KW-0378">Hydrolase</keyword>
<dbReference type="Gene3D" id="3.30.1360.40">
    <property type="match status" value="1"/>
</dbReference>
<dbReference type="PANTHER" id="PTHR34698:SF2">
    <property type="entry name" value="5-OXOPROLINASE SUBUNIT B"/>
    <property type="match status" value="1"/>
</dbReference>
<feature type="domain" description="Carboxyltransferase" evidence="4">
    <location>
        <begin position="25"/>
        <end position="228"/>
    </location>
</feature>
<dbReference type="InterPro" id="IPR010016">
    <property type="entry name" value="PxpB"/>
</dbReference>
<evidence type="ECO:0000256" key="1">
    <source>
        <dbReference type="ARBA" id="ARBA00022741"/>
    </source>
</evidence>
<dbReference type="SUPFAM" id="SSF50891">
    <property type="entry name" value="Cyclophilin-like"/>
    <property type="match status" value="1"/>
</dbReference>
<reference evidence="5 6" key="1">
    <citation type="journal article" date="2013" name="ISME J.">
        <title>Comparative genomics of pathogenic lineages of Vibrio nigripulchritudo identifies virulence-associated traits.</title>
        <authorList>
            <person name="Goudenege D."/>
            <person name="Labreuche Y."/>
            <person name="Krin E."/>
            <person name="Ansquer D."/>
            <person name="Mangenot S."/>
            <person name="Calteau A."/>
            <person name="Medigue C."/>
            <person name="Mazel D."/>
            <person name="Polz M.F."/>
            <person name="Le Roux F."/>
        </authorList>
    </citation>
    <scope>NUCLEOTIDE SEQUENCE [LARGE SCALE GENOMIC DNA]</scope>
    <source>
        <strain evidence="5 6">SOn1</strain>
    </source>
</reference>
<dbReference type="PANTHER" id="PTHR34698">
    <property type="entry name" value="5-OXOPROLINASE SUBUNIT B"/>
    <property type="match status" value="1"/>
</dbReference>
<dbReference type="SMART" id="SM00796">
    <property type="entry name" value="AHS1"/>
    <property type="match status" value="1"/>
</dbReference>
<accession>A0AAV2VRY5</accession>
<proteinExistence type="predicted"/>
<sequence>MRSRRRRTCSKCLPSGGCDEEVCLMRIEAVNEMTCIVYFGDTISEQTAQKVSWAIGRLRQKLSDQIVDIIPSYTSILVCYDVNKTDRFTIIAQLKKALRGIKSAHTNTQASNVIDLPVYYGEEVSLDIEEVCEHNGLGRDQVIQIHSEKLYQVYAIGFSPGFAYLGTTDERIATPRKSTPRLKVPTGSVGIADNQTAIYPSPTPGGWQIIGRTPTKMIDWESDGLAKVAVGDYVRFRSVSKPEFLELGGSFDEL</sequence>
<dbReference type="InterPro" id="IPR029000">
    <property type="entry name" value="Cyclophilin-like_dom_sf"/>
</dbReference>
<evidence type="ECO:0000313" key="6">
    <source>
        <dbReference type="Proteomes" id="UP000018211"/>
    </source>
</evidence>
<dbReference type="AlphaFoldDB" id="A0AAV2VRY5"/>
<comment type="caution">
    <text evidence="5">The sequence shown here is derived from an EMBL/GenBank/DDBJ whole genome shotgun (WGS) entry which is preliminary data.</text>
</comment>
<organism evidence="5 6">
    <name type="scientific">Vibrio nigripulchritudo SOn1</name>
    <dbReference type="NCBI Taxonomy" id="1238450"/>
    <lineage>
        <taxon>Bacteria</taxon>
        <taxon>Pseudomonadati</taxon>
        <taxon>Pseudomonadota</taxon>
        <taxon>Gammaproteobacteria</taxon>
        <taxon>Vibrionales</taxon>
        <taxon>Vibrionaceae</taxon>
        <taxon>Vibrio</taxon>
    </lineage>
</organism>
<dbReference type="Pfam" id="PF02682">
    <property type="entry name" value="CT_C_D"/>
    <property type="match status" value="1"/>
</dbReference>
<keyword evidence="3" id="KW-0067">ATP-binding</keyword>
<dbReference type="InterPro" id="IPR003833">
    <property type="entry name" value="CT_C_D"/>
</dbReference>
<evidence type="ECO:0000259" key="4">
    <source>
        <dbReference type="SMART" id="SM00796"/>
    </source>
</evidence>
<dbReference type="NCBIfam" id="TIGR00370">
    <property type="entry name" value="5-oxoprolinase subunit PxpB"/>
    <property type="match status" value="1"/>
</dbReference>
<dbReference type="GO" id="GO:0016787">
    <property type="term" value="F:hydrolase activity"/>
    <property type="evidence" value="ECO:0007669"/>
    <property type="project" value="UniProtKB-KW"/>
</dbReference>
<dbReference type="SUPFAM" id="SSF160467">
    <property type="entry name" value="PH0987 N-terminal domain-like"/>
    <property type="match status" value="1"/>
</dbReference>
<name>A0AAV2VRY5_9VIBR</name>
<protein>
    <submittedName>
        <fullName evidence="5">Allophanate hydrolase subunit 1</fullName>
    </submittedName>
</protein>
<evidence type="ECO:0000256" key="2">
    <source>
        <dbReference type="ARBA" id="ARBA00022801"/>
    </source>
</evidence>
<keyword evidence="1" id="KW-0547">Nucleotide-binding</keyword>
<dbReference type="Proteomes" id="UP000018211">
    <property type="component" value="Unassembled WGS sequence"/>
</dbReference>
<dbReference type="Gene3D" id="2.40.100.10">
    <property type="entry name" value="Cyclophilin-like"/>
    <property type="match status" value="1"/>
</dbReference>
<gene>
    <name evidence="5" type="ORF">VIBNISOn1_30007</name>
</gene>
<dbReference type="GO" id="GO:0005524">
    <property type="term" value="F:ATP binding"/>
    <property type="evidence" value="ECO:0007669"/>
    <property type="project" value="UniProtKB-KW"/>
</dbReference>
<evidence type="ECO:0000313" key="5">
    <source>
        <dbReference type="EMBL" id="CCO47317.1"/>
    </source>
</evidence>
<dbReference type="EMBL" id="CAOF01000120">
    <property type="protein sequence ID" value="CCO47317.1"/>
    <property type="molecule type" value="Genomic_DNA"/>
</dbReference>